<dbReference type="EMBL" id="KY554762">
    <property type="protein sequence ID" value="ARM65606.1"/>
    <property type="molecule type" value="Genomic_DNA"/>
</dbReference>
<organism evidence="2 3">
    <name type="scientific">Lactococcus phage LW31</name>
    <dbReference type="NCBI Taxonomy" id="1965478"/>
    <lineage>
        <taxon>Viruses</taxon>
        <taxon>Duplodnaviria</taxon>
        <taxon>Heunggongvirae</taxon>
        <taxon>Uroviricota</taxon>
        <taxon>Caudoviricetes</taxon>
        <taxon>Teubervirus</taxon>
        <taxon>Teubervirus LW31</taxon>
    </lineage>
</organism>
<feature type="compositionally biased region" description="Basic and acidic residues" evidence="1">
    <location>
        <begin position="88"/>
        <end position="105"/>
    </location>
</feature>
<dbReference type="Proteomes" id="UP000224502">
    <property type="component" value="Segment"/>
</dbReference>
<gene>
    <name evidence="2" type="ORF">LW31_004</name>
</gene>
<evidence type="ECO:0000256" key="1">
    <source>
        <dbReference type="SAM" id="MobiDB-lite"/>
    </source>
</evidence>
<name>A0A1W6JH99_9CAUD</name>
<protein>
    <submittedName>
        <fullName evidence="2">Uncharacterized protein</fullName>
    </submittedName>
</protein>
<reference evidence="2 3" key="1">
    <citation type="journal article" date="2017" name="Viruses">
        <title>Phage Biodiversity in Artisanal Cheese Wheys Reflects the Complexity of the Fermentation Process.</title>
        <authorList>
            <person name="Mahony J."/>
            <person name="Moscarelli A."/>
            <person name="Kelleher P."/>
            <person name="Lugli G.A."/>
            <person name="Ventura M."/>
            <person name="Settanni L."/>
            <person name="van Sinderen D."/>
        </authorList>
    </citation>
    <scope>NUCLEOTIDE SEQUENCE [LARGE SCALE GENOMIC DNA]</scope>
</reference>
<proteinExistence type="predicted"/>
<evidence type="ECO:0000313" key="3">
    <source>
        <dbReference type="Proteomes" id="UP000224502"/>
    </source>
</evidence>
<feature type="compositionally biased region" description="Basic and acidic residues" evidence="1">
    <location>
        <begin position="56"/>
        <end position="79"/>
    </location>
</feature>
<sequence length="222" mass="24462">MEMNIKFDSISEVIEFANLFNGNGVTNNCATICKEVCKETCEATCKANCEVTCAKNHGDTKPDNDAEDTSIRAEEAEKPKAKRKPRKKAEPKQEEPKQEESKEEPITVEVTKVTVNDEEVPTLDGNAIVDEKPEVNETPEDIHTAEAPKLFNTVMSVNETVRAEMMTGNITREALMAVGPKLAELNATLYEKFKDVTIDSKEATVAEIVRMINAGEALNLLG</sequence>
<accession>A0A1W6JH99</accession>
<feature type="region of interest" description="Disordered" evidence="1">
    <location>
        <begin position="56"/>
        <end position="108"/>
    </location>
</feature>
<evidence type="ECO:0000313" key="2">
    <source>
        <dbReference type="EMBL" id="ARM65606.1"/>
    </source>
</evidence>
<keyword evidence="3" id="KW-1185">Reference proteome</keyword>